<keyword evidence="1" id="KW-0863">Zinc-finger</keyword>
<dbReference type="EMBL" id="JAPWTJ010000258">
    <property type="protein sequence ID" value="KAJ8980473.1"/>
    <property type="molecule type" value="Genomic_DNA"/>
</dbReference>
<dbReference type="SUPFAM" id="SSF57667">
    <property type="entry name" value="beta-beta-alpha zinc fingers"/>
    <property type="match status" value="1"/>
</dbReference>
<comment type="caution">
    <text evidence="3">The sequence shown here is derived from an EMBL/GenBank/DDBJ whole genome shotgun (WGS) entry which is preliminary data.</text>
</comment>
<reference evidence="3" key="1">
    <citation type="journal article" date="2023" name="Insect Mol. Biol.">
        <title>Genome sequencing provides insights into the evolution of gene families encoding plant cell wall-degrading enzymes in longhorned beetles.</title>
        <authorList>
            <person name="Shin N.R."/>
            <person name="Okamura Y."/>
            <person name="Kirsch R."/>
            <person name="Pauchet Y."/>
        </authorList>
    </citation>
    <scope>NUCLEOTIDE SEQUENCE</scope>
    <source>
        <strain evidence="3">MMC_N1</strain>
    </source>
</reference>
<dbReference type="PROSITE" id="PS00028">
    <property type="entry name" value="ZINC_FINGER_C2H2_1"/>
    <property type="match status" value="2"/>
</dbReference>
<organism evidence="3 4">
    <name type="scientific">Molorchus minor</name>
    <dbReference type="NCBI Taxonomy" id="1323400"/>
    <lineage>
        <taxon>Eukaryota</taxon>
        <taxon>Metazoa</taxon>
        <taxon>Ecdysozoa</taxon>
        <taxon>Arthropoda</taxon>
        <taxon>Hexapoda</taxon>
        <taxon>Insecta</taxon>
        <taxon>Pterygota</taxon>
        <taxon>Neoptera</taxon>
        <taxon>Endopterygota</taxon>
        <taxon>Coleoptera</taxon>
        <taxon>Polyphaga</taxon>
        <taxon>Cucujiformia</taxon>
        <taxon>Chrysomeloidea</taxon>
        <taxon>Cerambycidae</taxon>
        <taxon>Lamiinae</taxon>
        <taxon>Monochamini</taxon>
        <taxon>Molorchus</taxon>
    </lineage>
</organism>
<dbReference type="Proteomes" id="UP001162164">
    <property type="component" value="Unassembled WGS sequence"/>
</dbReference>
<dbReference type="PANTHER" id="PTHR33936:SF24">
    <property type="entry name" value="C2H2-TYPE DOMAIN-CONTAINING PROTEIN"/>
    <property type="match status" value="1"/>
</dbReference>
<proteinExistence type="predicted"/>
<evidence type="ECO:0000313" key="4">
    <source>
        <dbReference type="Proteomes" id="UP001162164"/>
    </source>
</evidence>
<dbReference type="PROSITE" id="PS50157">
    <property type="entry name" value="ZINC_FINGER_C2H2_2"/>
    <property type="match status" value="2"/>
</dbReference>
<dbReference type="InterPro" id="IPR052797">
    <property type="entry name" value="RegFact_GeneExpr_CellDeath"/>
</dbReference>
<protein>
    <recommendedName>
        <fullName evidence="2">C2H2-type domain-containing protein</fullName>
    </recommendedName>
</protein>
<dbReference type="PANTHER" id="PTHR33936">
    <property type="entry name" value="PROTEIN CBG17840"/>
    <property type="match status" value="1"/>
</dbReference>
<keyword evidence="1" id="KW-0479">Metal-binding</keyword>
<gene>
    <name evidence="3" type="ORF">NQ317_013226</name>
</gene>
<name>A0ABQ9JR37_9CUCU</name>
<evidence type="ECO:0000313" key="3">
    <source>
        <dbReference type="EMBL" id="KAJ8980473.1"/>
    </source>
</evidence>
<feature type="domain" description="C2H2-type" evidence="2">
    <location>
        <begin position="6"/>
        <end position="34"/>
    </location>
</feature>
<evidence type="ECO:0000256" key="1">
    <source>
        <dbReference type="PROSITE-ProRule" id="PRU00042"/>
    </source>
</evidence>
<evidence type="ECO:0000259" key="2">
    <source>
        <dbReference type="PROSITE" id="PS50157"/>
    </source>
</evidence>
<sequence>MDSKQFPCSSCESAFSNFSNLKRHVLKLHPNEVNLVNNSKSLNNNFVCDVCYKKFMYKSSLKFHKKSHEQGESLPKTITNNQKCPLCDFTGDKTRVITHVTEGHDITIVKETIRFDTIEQFESWKNDFERNSKARFVKEYSKSSTNAYKNISFVCHRSGKYISESKGLRHLKTQGSNKIGALCPANIKLQINKGDGTCKALVTKTHVGHVCDVGHLSLTPEERKQLGIQIASKIPFDDILDQVRDSLTDGNLQRINLLTKKDLYNIENSFNLNSSGVRHTNDAVSVESWVNEMQEKSDAILFHKMQDSLVQEWPELKSEDYMLAIMTDAQCEMLKLYGSDVICIDGTHGCNNYDYELITLMVVDDMRQGFPCAFLITTRVGTINVDVFMSDMAEQFANAWLEVMNSPKLRLYCTWHVDQAWRKNLHKIKTKEKQVTVYKQLRTVLQETDVLAFDKMLEALYVSLYEDKDTNDFAEYFKIYYMKNPTLWAYCHRIGAGINTNMVKKIKRLDKAIQKIMQLVRDKCFDRLLILNKGKITHKLKLIRARHKNSISLNADLIIACENGWNISSSTTSEIYFVQKNYRQHLRLSINLFRL</sequence>
<dbReference type="Gene3D" id="3.30.160.60">
    <property type="entry name" value="Classic Zinc Finger"/>
    <property type="match status" value="2"/>
</dbReference>
<dbReference type="SMART" id="SM00355">
    <property type="entry name" value="ZnF_C2H2"/>
    <property type="match status" value="3"/>
</dbReference>
<accession>A0ABQ9JR37</accession>
<keyword evidence="4" id="KW-1185">Reference proteome</keyword>
<keyword evidence="1" id="KW-0862">Zinc</keyword>
<dbReference type="InterPro" id="IPR036236">
    <property type="entry name" value="Znf_C2H2_sf"/>
</dbReference>
<feature type="domain" description="C2H2-type" evidence="2">
    <location>
        <begin position="46"/>
        <end position="73"/>
    </location>
</feature>
<dbReference type="InterPro" id="IPR013087">
    <property type="entry name" value="Znf_C2H2_type"/>
</dbReference>